<name>A0A9D2WM11_9FIRM</name>
<sequence>MLIEHKRDRLNGQWWTVSYGKDANGEFISGVEKPYFSQQYIENQEILVKNRPEFRKKINSLNQSIEKTNQRIKELSEFHHTFNSITAREYNNWVSPPGTYDRLLDGLTWTTCVDNDADSRWESGRMPQLPYKKEPELSLFLMSIVPKEILDKENAYRRCFTTLANIRTENNQLEQEINEIAKQELNQYAYSARKGATIAWFSLVAVSFLCGGLYFKKYSTLKNPRT</sequence>
<keyword evidence="3" id="KW-1185">Reference proteome</keyword>
<keyword evidence="1" id="KW-0812">Transmembrane</keyword>
<gene>
    <name evidence="2" type="ORF">SPSYN_03021</name>
</gene>
<dbReference type="AlphaFoldDB" id="A0A9D2WM11"/>
<keyword evidence="1" id="KW-0472">Membrane</keyword>
<evidence type="ECO:0000313" key="2">
    <source>
        <dbReference type="EMBL" id="KAF1083865.1"/>
    </source>
</evidence>
<feature type="transmembrane region" description="Helical" evidence="1">
    <location>
        <begin position="197"/>
        <end position="215"/>
    </location>
</feature>
<evidence type="ECO:0000256" key="1">
    <source>
        <dbReference type="SAM" id="Phobius"/>
    </source>
</evidence>
<dbReference type="RefSeq" id="WP_161823282.1">
    <property type="nucleotide sequence ID" value="NZ_LSRS01000009.1"/>
</dbReference>
<keyword evidence="1" id="KW-1133">Transmembrane helix</keyword>
<dbReference type="Proteomes" id="UP000798488">
    <property type="component" value="Unassembled WGS sequence"/>
</dbReference>
<proteinExistence type="predicted"/>
<reference evidence="2" key="1">
    <citation type="submission" date="2016-02" db="EMBL/GenBank/DDBJ databases">
        <title>Draft Genome Sequence of Sporotomaculum syntrophicum Strain FB, a Syntrophic Benzoate Degrader.</title>
        <authorList>
            <person name="Nobu M.K."/>
            <person name="Narihiro T."/>
            <person name="Qiu Y.-L."/>
            <person name="Ohashi A."/>
            <person name="Liu W.-T."/>
            <person name="Yuji S."/>
        </authorList>
    </citation>
    <scope>NUCLEOTIDE SEQUENCE</scope>
    <source>
        <strain evidence="2">FB</strain>
    </source>
</reference>
<accession>A0A9D2WM11</accession>
<comment type="caution">
    <text evidence="2">The sequence shown here is derived from an EMBL/GenBank/DDBJ whole genome shotgun (WGS) entry which is preliminary data.</text>
</comment>
<dbReference type="EMBL" id="LSRS01000009">
    <property type="protein sequence ID" value="KAF1083865.1"/>
    <property type="molecule type" value="Genomic_DNA"/>
</dbReference>
<organism evidence="2 3">
    <name type="scientific">Sporotomaculum syntrophicum</name>
    <dbReference type="NCBI Taxonomy" id="182264"/>
    <lineage>
        <taxon>Bacteria</taxon>
        <taxon>Bacillati</taxon>
        <taxon>Bacillota</taxon>
        <taxon>Clostridia</taxon>
        <taxon>Eubacteriales</taxon>
        <taxon>Desulfallaceae</taxon>
        <taxon>Sporotomaculum</taxon>
    </lineage>
</organism>
<evidence type="ECO:0000313" key="3">
    <source>
        <dbReference type="Proteomes" id="UP000798488"/>
    </source>
</evidence>
<protein>
    <submittedName>
        <fullName evidence="2">Uncharacterized protein</fullName>
    </submittedName>
</protein>